<comment type="caution">
    <text evidence="2">The sequence shown here is derived from an EMBL/GenBank/DDBJ whole genome shotgun (WGS) entry which is preliminary data.</text>
</comment>
<name>A0A8H6NC30_9PEZI</name>
<accession>A0A8H6NC30</accession>
<dbReference type="EMBL" id="WIGM01000378">
    <property type="protein sequence ID" value="KAF6827131.1"/>
    <property type="molecule type" value="Genomic_DNA"/>
</dbReference>
<evidence type="ECO:0000256" key="1">
    <source>
        <dbReference type="SAM" id="MobiDB-lite"/>
    </source>
</evidence>
<reference evidence="2" key="1">
    <citation type="journal article" date="2020" name="Phytopathology">
        <title>Genome Sequence Resources of Colletotrichum truncatum, C. plurivorum, C. musicola, and C. sojae: Four Species Pathogenic to Soybean (Glycine max).</title>
        <authorList>
            <person name="Rogerio F."/>
            <person name="Boufleur T.R."/>
            <person name="Ciampi-Guillardi M."/>
            <person name="Sukno S.A."/>
            <person name="Thon M.R."/>
            <person name="Massola Junior N.S."/>
            <person name="Baroncelli R."/>
        </authorList>
    </citation>
    <scope>NUCLEOTIDE SEQUENCE</scope>
    <source>
        <strain evidence="2">LFN0074</strain>
    </source>
</reference>
<feature type="region of interest" description="Disordered" evidence="1">
    <location>
        <begin position="129"/>
        <end position="154"/>
    </location>
</feature>
<organism evidence="2 3">
    <name type="scientific">Colletotrichum musicola</name>
    <dbReference type="NCBI Taxonomy" id="2175873"/>
    <lineage>
        <taxon>Eukaryota</taxon>
        <taxon>Fungi</taxon>
        <taxon>Dikarya</taxon>
        <taxon>Ascomycota</taxon>
        <taxon>Pezizomycotina</taxon>
        <taxon>Sordariomycetes</taxon>
        <taxon>Hypocreomycetidae</taxon>
        <taxon>Glomerellales</taxon>
        <taxon>Glomerellaceae</taxon>
        <taxon>Colletotrichum</taxon>
        <taxon>Colletotrichum orchidearum species complex</taxon>
    </lineage>
</organism>
<protein>
    <submittedName>
        <fullName evidence="2">Uncharacterized protein</fullName>
    </submittedName>
</protein>
<evidence type="ECO:0000313" key="2">
    <source>
        <dbReference type="EMBL" id="KAF6827131.1"/>
    </source>
</evidence>
<gene>
    <name evidence="2" type="ORF">CMUS01_09136</name>
</gene>
<sequence>MRRRALLLTLGSFTVRGSPGVPSKPTTTFRSPPPRRLPPLISIPSSSLTAAHEYVPHTALSSGRRYLPNLSRAPASPSTQHPALFSALQPLRYTWDGASTTQLGEFTEQSRYLGASGIFPSSHLCAPRTASLGPNVPSSPSSPSSEHDHDTTQSASLPWPSCALCTTPAAHITCTVQSTF</sequence>
<dbReference type="AlphaFoldDB" id="A0A8H6NC30"/>
<proteinExistence type="predicted"/>
<feature type="region of interest" description="Disordered" evidence="1">
    <location>
        <begin position="17"/>
        <end position="37"/>
    </location>
</feature>
<dbReference type="Proteomes" id="UP000639643">
    <property type="component" value="Unassembled WGS sequence"/>
</dbReference>
<keyword evidence="3" id="KW-1185">Reference proteome</keyword>
<evidence type="ECO:0000313" key="3">
    <source>
        <dbReference type="Proteomes" id="UP000639643"/>
    </source>
</evidence>